<sequence length="361" mass="39366">MAADLSVVADRFGLGEITETQVITAGTMNLNWRVTTTGGVWAVKRVLDVDAAAARRQHRVTIALAERGLPVPPACTVTSAGGDTLLDLRGRLYAVTGWVAGVHRGGTMLSPAETEDLGSLLSRLQVELGRILPAVPETVREMPAEAAAAKDGIDRYAAAAAARPEPDEFDAFVIDRMTARRVLLAQVAHLRPDEDAPVGPCGWIHGDFQHLNVLYGPAGVSAVLDWDRLKPRPVAAELVRSATLLFGRPDGSLDLQRVTAFAAGYRSVRPLPDAAIVDAVGRLWWERICDTWQLRRHYERQDPSCDHLFRSAEASLAWWTSNREPVSEAFTARRQTADRHRRTPGSSSVICPGHGPTVARW</sequence>
<gene>
    <name evidence="2" type="ORF">FHX34_103912</name>
</gene>
<dbReference type="Gene3D" id="3.30.200.20">
    <property type="entry name" value="Phosphorylase Kinase, domain 1"/>
    <property type="match status" value="1"/>
</dbReference>
<dbReference type="InterPro" id="IPR002575">
    <property type="entry name" value="Aminoglycoside_PTrfase"/>
</dbReference>
<dbReference type="Gene3D" id="3.90.1200.10">
    <property type="match status" value="1"/>
</dbReference>
<protein>
    <submittedName>
        <fullName evidence="2">Homoserine kinase type II</fullName>
    </submittedName>
</protein>
<keyword evidence="2" id="KW-0418">Kinase</keyword>
<evidence type="ECO:0000313" key="3">
    <source>
        <dbReference type="Proteomes" id="UP000320239"/>
    </source>
</evidence>
<comment type="caution">
    <text evidence="2">The sequence shown here is derived from an EMBL/GenBank/DDBJ whole genome shotgun (WGS) entry which is preliminary data.</text>
</comment>
<dbReference type="Proteomes" id="UP000320239">
    <property type="component" value="Unassembled WGS sequence"/>
</dbReference>
<feature type="domain" description="Aminoglycoside phosphotransferase" evidence="1">
    <location>
        <begin position="21"/>
        <end position="271"/>
    </location>
</feature>
<dbReference type="GO" id="GO:0016301">
    <property type="term" value="F:kinase activity"/>
    <property type="evidence" value="ECO:0007669"/>
    <property type="project" value="UniProtKB-KW"/>
</dbReference>
<evidence type="ECO:0000313" key="2">
    <source>
        <dbReference type="EMBL" id="TWG21374.1"/>
    </source>
</evidence>
<proteinExistence type="predicted"/>
<reference evidence="2 3" key="1">
    <citation type="submission" date="2019-06" db="EMBL/GenBank/DDBJ databases">
        <title>Sequencing the genomes of 1000 actinobacteria strains.</title>
        <authorList>
            <person name="Klenk H.-P."/>
        </authorList>
    </citation>
    <scope>NUCLEOTIDE SEQUENCE [LARGE SCALE GENOMIC DNA]</scope>
    <source>
        <strain evidence="2 3">DSM 43866</strain>
    </source>
</reference>
<dbReference type="SUPFAM" id="SSF56112">
    <property type="entry name" value="Protein kinase-like (PK-like)"/>
    <property type="match status" value="1"/>
</dbReference>
<keyword evidence="3" id="KW-1185">Reference proteome</keyword>
<organism evidence="2 3">
    <name type="scientific">Actinoplanes teichomyceticus</name>
    <dbReference type="NCBI Taxonomy" id="1867"/>
    <lineage>
        <taxon>Bacteria</taxon>
        <taxon>Bacillati</taxon>
        <taxon>Actinomycetota</taxon>
        <taxon>Actinomycetes</taxon>
        <taxon>Micromonosporales</taxon>
        <taxon>Micromonosporaceae</taxon>
        <taxon>Actinoplanes</taxon>
    </lineage>
</organism>
<dbReference type="AlphaFoldDB" id="A0A561WBY5"/>
<dbReference type="Pfam" id="PF01636">
    <property type="entry name" value="APH"/>
    <property type="match status" value="1"/>
</dbReference>
<keyword evidence="2" id="KW-0808">Transferase</keyword>
<dbReference type="EMBL" id="VIWY01000003">
    <property type="protein sequence ID" value="TWG21374.1"/>
    <property type="molecule type" value="Genomic_DNA"/>
</dbReference>
<dbReference type="InterPro" id="IPR011009">
    <property type="entry name" value="Kinase-like_dom_sf"/>
</dbReference>
<name>A0A561WBY5_ACTTI</name>
<evidence type="ECO:0000259" key="1">
    <source>
        <dbReference type="Pfam" id="PF01636"/>
    </source>
</evidence>
<accession>A0A561WBY5</accession>